<dbReference type="InterPro" id="IPR000192">
    <property type="entry name" value="Aminotrans_V_dom"/>
</dbReference>
<dbReference type="SUPFAM" id="SSF52402">
    <property type="entry name" value="Adenine nucleotide alpha hydrolases-like"/>
    <property type="match status" value="1"/>
</dbReference>
<dbReference type="InterPro" id="IPR015422">
    <property type="entry name" value="PyrdxlP-dep_Trfase_small"/>
</dbReference>
<dbReference type="InterPro" id="IPR014729">
    <property type="entry name" value="Rossmann-like_a/b/a_fold"/>
</dbReference>
<organism evidence="2">
    <name type="scientific">Darwinula stevensoni</name>
    <dbReference type="NCBI Taxonomy" id="69355"/>
    <lineage>
        <taxon>Eukaryota</taxon>
        <taxon>Metazoa</taxon>
        <taxon>Ecdysozoa</taxon>
        <taxon>Arthropoda</taxon>
        <taxon>Crustacea</taxon>
        <taxon>Oligostraca</taxon>
        <taxon>Ostracoda</taxon>
        <taxon>Podocopa</taxon>
        <taxon>Podocopida</taxon>
        <taxon>Darwinulocopina</taxon>
        <taxon>Darwinuloidea</taxon>
        <taxon>Darwinulidae</taxon>
        <taxon>Darwinula</taxon>
    </lineage>
</organism>
<dbReference type="InterPro" id="IPR015424">
    <property type="entry name" value="PyrdxlP-dep_Trfase"/>
</dbReference>
<dbReference type="Pfam" id="PF00266">
    <property type="entry name" value="Aminotran_5"/>
    <property type="match status" value="1"/>
</dbReference>
<dbReference type="OrthoDB" id="420046at2759"/>
<reference evidence="2" key="1">
    <citation type="submission" date="2020-11" db="EMBL/GenBank/DDBJ databases">
        <authorList>
            <person name="Tran Van P."/>
        </authorList>
    </citation>
    <scope>NUCLEOTIDE SEQUENCE</scope>
</reference>
<dbReference type="Gene3D" id="3.40.50.620">
    <property type="entry name" value="HUPs"/>
    <property type="match status" value="1"/>
</dbReference>
<evidence type="ECO:0000313" key="3">
    <source>
        <dbReference type="Proteomes" id="UP000677054"/>
    </source>
</evidence>
<evidence type="ECO:0000313" key="2">
    <source>
        <dbReference type="EMBL" id="CAD7253696.1"/>
    </source>
</evidence>
<keyword evidence="3" id="KW-1185">Reference proteome</keyword>
<dbReference type="PANTHER" id="PTHR43686:SF1">
    <property type="entry name" value="AMINOTRAN_5 DOMAIN-CONTAINING PROTEIN"/>
    <property type="match status" value="1"/>
</dbReference>
<dbReference type="AlphaFoldDB" id="A0A7R9AGW4"/>
<dbReference type="Proteomes" id="UP000677054">
    <property type="component" value="Unassembled WGS sequence"/>
</dbReference>
<gene>
    <name evidence="2" type="ORF">DSTB1V02_LOCUS13443</name>
</gene>
<evidence type="ECO:0000259" key="1">
    <source>
        <dbReference type="Pfam" id="PF00266"/>
    </source>
</evidence>
<feature type="domain" description="Aminotransferase class V" evidence="1">
    <location>
        <begin position="16"/>
        <end position="93"/>
    </location>
</feature>
<name>A0A7R9AGW4_9CRUS</name>
<dbReference type="EMBL" id="CAJPEV010006403">
    <property type="protein sequence ID" value="CAG0904104.1"/>
    <property type="molecule type" value="Genomic_DNA"/>
</dbReference>
<feature type="non-terminal residue" evidence="2">
    <location>
        <position position="588"/>
    </location>
</feature>
<accession>A0A7R9AGW4</accession>
<dbReference type="EMBL" id="LR905920">
    <property type="protein sequence ID" value="CAD7253696.1"/>
    <property type="molecule type" value="Genomic_DNA"/>
</dbReference>
<proteinExistence type="predicted"/>
<protein>
    <recommendedName>
        <fullName evidence="1">Aminotransferase class V domain-containing protein</fullName>
    </recommendedName>
</protein>
<sequence length="588" mass="67362">MNPVVPGPYLGLVYKDALYFSMHKFVGGVETPGILIAKKNLFRNIVPETCGGGTVFFVTKEDHRYLKDIENREEGGTPAIIQSIRAGLAMQLKMKAWNAWNDVEELVILGSQWKTRLAIFSFLVKPFPKRNLFLHYNFICVLLNDLFGIQARGGCACAGPYAQNLLGIDVKIAHQYESLLLEDRLLVIGCFSRLDRTHLRRHEEGSDNESLRPGFARINLSYFSSAEEIDFIIEAVKLIAKDGWKLLPLYRFNLQTGEWLHHTETAFKDRKWLSRLHFHDGEVGHDLVPELPTLRQPPATYTECMNEATSILTDASKLVAHRKLPDESVLFSDEVNKWRWFLLPSEARDILMHLGKISSLSEAPFTPRTYHQVDDSQLKNHESYWTDFHEGMYDPLNELHTSARSQLASFVKHQEHHHQDDRVQESHHDGKSFLNSVQSVWKHFKPPKEKKTEDLKLGNRRKFSCPDENLEFLRKGEEGGKPYERGLHKSSEEILIPVEQMQWHSPPKSIIKPALEALEEYQMIQGGDRVLVCLSGGKDSMSLLHTLRQYQFIAKAQRLYFSLGAVTVDPGSKAYNPRPLIPYLHSLG</sequence>
<dbReference type="SUPFAM" id="SSF53383">
    <property type="entry name" value="PLP-dependent transferases"/>
    <property type="match status" value="1"/>
</dbReference>
<dbReference type="PANTHER" id="PTHR43686">
    <property type="entry name" value="SULFURTRANSFERASE-RELATED"/>
    <property type="match status" value="1"/>
</dbReference>
<dbReference type="Gene3D" id="3.90.1150.10">
    <property type="entry name" value="Aspartate Aminotransferase, domain 1"/>
    <property type="match status" value="1"/>
</dbReference>